<evidence type="ECO:0000313" key="2">
    <source>
        <dbReference type="Proteomes" id="UP000198372"/>
    </source>
</evidence>
<dbReference type="Proteomes" id="UP000198372">
    <property type="component" value="Unassembled WGS sequence"/>
</dbReference>
<gene>
    <name evidence="1" type="ORF">BQ2448_1053</name>
</gene>
<accession>A0A238FA75</accession>
<name>A0A238FA75_9BASI</name>
<sequence>MHPRPQPDTPLGKLWVAVSACSPIAPLLPRPSPLRTIIADNLTKARKHQFGLWFNSQWATANEKDVHWKLLFGATPTSCVLQWHHGQATTPDGYPHCGQRDTYTHFYLECVHSREYWGLVLQLLRVILDQANEFQPGTGDSAQIMLGLPRVKFKVHSQASRESSTLRSCQLSKGSRHLHLHFGF</sequence>
<dbReference type="AlphaFoldDB" id="A0A238FA75"/>
<evidence type="ECO:0000313" key="1">
    <source>
        <dbReference type="EMBL" id="SCV69659.1"/>
    </source>
</evidence>
<organism evidence="1 2">
    <name type="scientific">Microbotryum intermedium</name>
    <dbReference type="NCBI Taxonomy" id="269621"/>
    <lineage>
        <taxon>Eukaryota</taxon>
        <taxon>Fungi</taxon>
        <taxon>Dikarya</taxon>
        <taxon>Basidiomycota</taxon>
        <taxon>Pucciniomycotina</taxon>
        <taxon>Microbotryomycetes</taxon>
        <taxon>Microbotryales</taxon>
        <taxon>Microbotryaceae</taxon>
        <taxon>Microbotryum</taxon>
    </lineage>
</organism>
<protein>
    <submittedName>
        <fullName evidence="1">BQ2448_1053 protein</fullName>
    </submittedName>
</protein>
<dbReference type="EMBL" id="FMSP01000005">
    <property type="protein sequence ID" value="SCV69659.1"/>
    <property type="molecule type" value="Genomic_DNA"/>
</dbReference>
<reference evidence="2" key="1">
    <citation type="submission" date="2016-09" db="EMBL/GenBank/DDBJ databases">
        <authorList>
            <person name="Jeantristanb JTB J.-T."/>
            <person name="Ricardo R."/>
        </authorList>
    </citation>
    <scope>NUCLEOTIDE SEQUENCE [LARGE SCALE GENOMIC DNA]</scope>
</reference>
<proteinExistence type="predicted"/>
<keyword evidence="2" id="KW-1185">Reference proteome</keyword>